<dbReference type="RefSeq" id="XP_011630724.1">
    <property type="nucleotide sequence ID" value="XM_011632422.2"/>
</dbReference>
<dbReference type="KEGG" id="pbar:105422868"/>
<feature type="signal peptide" evidence="1">
    <location>
        <begin position="1"/>
        <end position="21"/>
    </location>
</feature>
<evidence type="ECO:0000313" key="3">
    <source>
        <dbReference type="RefSeq" id="XP_011630724.1"/>
    </source>
</evidence>
<dbReference type="GeneID" id="105422868"/>
<name>A0A6I9VPT9_9HYME</name>
<keyword evidence="1" id="KW-0732">Signal</keyword>
<feature type="chain" id="PRO_5026925436" evidence="1">
    <location>
        <begin position="22"/>
        <end position="318"/>
    </location>
</feature>
<organism evidence="2 3">
    <name type="scientific">Pogonomyrmex barbatus</name>
    <name type="common">red harvester ant</name>
    <dbReference type="NCBI Taxonomy" id="144034"/>
    <lineage>
        <taxon>Eukaryota</taxon>
        <taxon>Metazoa</taxon>
        <taxon>Ecdysozoa</taxon>
        <taxon>Arthropoda</taxon>
        <taxon>Hexapoda</taxon>
        <taxon>Insecta</taxon>
        <taxon>Pterygota</taxon>
        <taxon>Neoptera</taxon>
        <taxon>Endopterygota</taxon>
        <taxon>Hymenoptera</taxon>
        <taxon>Apocrita</taxon>
        <taxon>Aculeata</taxon>
        <taxon>Formicoidea</taxon>
        <taxon>Formicidae</taxon>
        <taxon>Myrmicinae</taxon>
        <taxon>Pogonomyrmex</taxon>
    </lineage>
</organism>
<evidence type="ECO:0000313" key="2">
    <source>
        <dbReference type="Proteomes" id="UP000504615"/>
    </source>
</evidence>
<reference evidence="3" key="1">
    <citation type="submission" date="2025-08" db="UniProtKB">
        <authorList>
            <consortium name="RefSeq"/>
        </authorList>
    </citation>
    <scope>IDENTIFICATION</scope>
</reference>
<proteinExistence type="predicted"/>
<dbReference type="AlphaFoldDB" id="A0A6I9VPT9"/>
<dbReference type="Proteomes" id="UP000504615">
    <property type="component" value="Unplaced"/>
</dbReference>
<accession>A0A6I9VPT9</accession>
<evidence type="ECO:0000256" key="1">
    <source>
        <dbReference type="SAM" id="SignalP"/>
    </source>
</evidence>
<sequence length="318" mass="36531">MKMTPTFRWVFLLALVGRAASVPRPLVVDACALLCNPGAETESERARDPELFPRYPKVNCRLQSESDEHQAWVLASHCLKLCGVELSIPSEVNCFAMRSSLQANLGCYCDALTPLSPNTMRLHESWRLNFLVKEIAADILDVILSSPLDMIILCELHEELFKDNNLKKGKLVNECTKTNNPENTTTTTTTAAPITTEAPQRAKRSVDNEEYSSWDHSHSMDDIHEMLMDEPMIETEMEPMMEDIDVDRDIPTDDVHEMMHDSALRRKLFPSKKEEEEKIPENPLFKEFVNDWKRVCKILCKYERGDQFCHCQNPELDR</sequence>
<keyword evidence="2" id="KW-1185">Reference proteome</keyword>
<dbReference type="OrthoDB" id="7539124at2759"/>
<protein>
    <submittedName>
        <fullName evidence="3">Uncharacterized protein LOC105422868</fullName>
    </submittedName>
</protein>
<gene>
    <name evidence="3" type="primary">LOC105422868</name>
</gene>